<evidence type="ECO:0000313" key="2">
    <source>
        <dbReference type="EMBL" id="PPK63983.1"/>
    </source>
</evidence>
<feature type="region of interest" description="Disordered" evidence="1">
    <location>
        <begin position="42"/>
        <end position="90"/>
    </location>
</feature>
<proteinExistence type="predicted"/>
<protein>
    <submittedName>
        <fullName evidence="2">Uncharacterized protein</fullName>
    </submittedName>
</protein>
<organism evidence="2 3">
    <name type="scientific">Actinokineospora auranticolor</name>
    <dbReference type="NCBI Taxonomy" id="155976"/>
    <lineage>
        <taxon>Bacteria</taxon>
        <taxon>Bacillati</taxon>
        <taxon>Actinomycetota</taxon>
        <taxon>Actinomycetes</taxon>
        <taxon>Pseudonocardiales</taxon>
        <taxon>Pseudonocardiaceae</taxon>
        <taxon>Actinokineospora</taxon>
    </lineage>
</organism>
<name>A0A2S6GFI9_9PSEU</name>
<comment type="caution">
    <text evidence="2">The sequence shown here is derived from an EMBL/GenBank/DDBJ whole genome shotgun (WGS) entry which is preliminary data.</text>
</comment>
<dbReference type="AlphaFoldDB" id="A0A2S6GFI9"/>
<evidence type="ECO:0000256" key="1">
    <source>
        <dbReference type="SAM" id="MobiDB-lite"/>
    </source>
</evidence>
<gene>
    <name evidence="2" type="ORF">CLV40_123103</name>
</gene>
<keyword evidence="3" id="KW-1185">Reference proteome</keyword>
<accession>A0A2S6GFI9</accession>
<dbReference type="Proteomes" id="UP000239203">
    <property type="component" value="Unassembled WGS sequence"/>
</dbReference>
<dbReference type="EMBL" id="PTIX01000023">
    <property type="protein sequence ID" value="PPK63983.1"/>
    <property type="molecule type" value="Genomic_DNA"/>
</dbReference>
<sequence>MPRSCRRTARHLIRIPSRQGVPSQPSPPHRWAAWPGAVTRHLPRPPAIETSRTERSSEFDSTPIRVRDSGPSRTGTSRPPGHADALQDTSFDKRAELVLTTGRQDLAIASATSSRSNSRSTISQVRLLHGSTPWSLPISTRHYPVAPLGLTRLESPRPTRRAAPGRTAGRCGPARCGTLASTSAAGRRGISRGAVAQTSGSSFAPWALALLASATWARRCPGGKCACQPCAGCGPGGRAPPGRQTSTVSISFARRRKTARVCSWHTRDSVTPRTRPISARVRFSK</sequence>
<evidence type="ECO:0000313" key="3">
    <source>
        <dbReference type="Proteomes" id="UP000239203"/>
    </source>
</evidence>
<reference evidence="2 3" key="1">
    <citation type="submission" date="2018-02" db="EMBL/GenBank/DDBJ databases">
        <title>Genomic Encyclopedia of Archaeal and Bacterial Type Strains, Phase II (KMG-II): from individual species to whole genera.</title>
        <authorList>
            <person name="Goeker M."/>
        </authorList>
    </citation>
    <scope>NUCLEOTIDE SEQUENCE [LARGE SCALE GENOMIC DNA]</scope>
    <source>
        <strain evidence="2 3">YU 961-1</strain>
    </source>
</reference>